<dbReference type="InterPro" id="IPR057326">
    <property type="entry name" value="KR_dom"/>
</dbReference>
<evidence type="ECO:0000259" key="2">
    <source>
        <dbReference type="SMART" id="SM00822"/>
    </source>
</evidence>
<dbReference type="Pfam" id="PF13561">
    <property type="entry name" value="adh_short_C2"/>
    <property type="match status" value="1"/>
</dbReference>
<dbReference type="GeneID" id="4909399"/>
<dbReference type="AlphaFoldDB" id="A3MSK6"/>
<reference evidence="3" key="1">
    <citation type="submission" date="2007-02" db="EMBL/GenBank/DDBJ databases">
        <title>Complete sequence of Pyrobaculum calidifontis JCM 11548.</title>
        <authorList>
            <consortium name="US DOE Joint Genome Institute"/>
            <person name="Copeland A."/>
            <person name="Lucas S."/>
            <person name="Lapidus A."/>
            <person name="Barry K."/>
            <person name="Glavina del Rio T."/>
            <person name="Dalin E."/>
            <person name="Tice H."/>
            <person name="Pitluck S."/>
            <person name="Chain P."/>
            <person name="Malfatti S."/>
            <person name="Shin M."/>
            <person name="Vergez L."/>
            <person name="Schmutz J."/>
            <person name="Larimer F."/>
            <person name="Land M."/>
            <person name="Hauser L."/>
            <person name="Kyrpides N."/>
            <person name="Mikhailova N."/>
            <person name="Cozen A.E."/>
            <person name="Fitz-Gibbon S.T."/>
            <person name="House C.H."/>
            <person name="Saltikov C."/>
            <person name="Lowe T.M."/>
            <person name="Richardson P."/>
        </authorList>
    </citation>
    <scope>NUCLEOTIDE SEQUENCE [LARGE SCALE GENOMIC DNA]</scope>
    <source>
        <strain evidence="3">JCM 11548</strain>
    </source>
</reference>
<dbReference type="Gene3D" id="3.40.50.720">
    <property type="entry name" value="NAD(P)-binding Rossmann-like Domain"/>
    <property type="match status" value="1"/>
</dbReference>
<dbReference type="OrthoDB" id="10157at2157"/>
<dbReference type="SMART" id="SM00822">
    <property type="entry name" value="PKS_KR"/>
    <property type="match status" value="1"/>
</dbReference>
<dbReference type="InterPro" id="IPR050259">
    <property type="entry name" value="SDR"/>
</dbReference>
<dbReference type="InterPro" id="IPR020904">
    <property type="entry name" value="Sc_DH/Rdtase_CS"/>
</dbReference>
<accession>A3MSK6</accession>
<gene>
    <name evidence="3" type="ordered locus">Pcal_0186</name>
</gene>
<dbReference type="EMBL" id="CP000561">
    <property type="protein sequence ID" value="ABO07623.1"/>
    <property type="molecule type" value="Genomic_DNA"/>
</dbReference>
<keyword evidence="4" id="KW-1185">Reference proteome</keyword>
<proteinExistence type="inferred from homology"/>
<evidence type="ECO:0000313" key="3">
    <source>
        <dbReference type="EMBL" id="ABO07623.1"/>
    </source>
</evidence>
<dbReference type="InterPro" id="IPR036291">
    <property type="entry name" value="NAD(P)-bd_dom_sf"/>
</dbReference>
<dbReference type="InterPro" id="IPR002347">
    <property type="entry name" value="SDR_fam"/>
</dbReference>
<name>A3MSK6_PYRCJ</name>
<dbReference type="RefSeq" id="WP_011848880.1">
    <property type="nucleotide sequence ID" value="NC_009073.1"/>
</dbReference>
<feature type="domain" description="Ketoreductase" evidence="2">
    <location>
        <begin position="2"/>
        <end position="186"/>
    </location>
</feature>
<dbReference type="FunFam" id="3.40.50.720:FF:000084">
    <property type="entry name" value="Short-chain dehydrogenase reductase"/>
    <property type="match status" value="1"/>
</dbReference>
<dbReference type="PRINTS" id="PR00081">
    <property type="entry name" value="GDHRDH"/>
</dbReference>
<comment type="similarity">
    <text evidence="1">Belongs to the short-chain dehydrogenases/reductases (SDR) family.</text>
</comment>
<evidence type="ECO:0000313" key="4">
    <source>
        <dbReference type="Proteomes" id="UP000001431"/>
    </source>
</evidence>
<dbReference type="GO" id="GO:0032787">
    <property type="term" value="P:monocarboxylic acid metabolic process"/>
    <property type="evidence" value="ECO:0007669"/>
    <property type="project" value="UniProtKB-ARBA"/>
</dbReference>
<dbReference type="KEGG" id="pcl:Pcal_0186"/>
<protein>
    <submittedName>
        <fullName evidence="3">Short-chain dehydrogenase/reductase SDR</fullName>
    </submittedName>
</protein>
<evidence type="ECO:0000256" key="1">
    <source>
        <dbReference type="ARBA" id="ARBA00006484"/>
    </source>
</evidence>
<dbReference type="HOGENOM" id="CLU_010194_1_3_2"/>
<dbReference type="PANTHER" id="PTHR42879:SF2">
    <property type="entry name" value="3-OXOACYL-[ACYL-CARRIER-PROTEIN] REDUCTASE FABG"/>
    <property type="match status" value="1"/>
</dbReference>
<dbReference type="CDD" id="cd05233">
    <property type="entry name" value="SDR_c"/>
    <property type="match status" value="1"/>
</dbReference>
<dbReference type="eggNOG" id="arCOG01259">
    <property type="taxonomic scope" value="Archaea"/>
</dbReference>
<organism evidence="3 4">
    <name type="scientific">Pyrobaculum calidifontis (strain DSM 21063 / JCM 11548 / VA1)</name>
    <dbReference type="NCBI Taxonomy" id="410359"/>
    <lineage>
        <taxon>Archaea</taxon>
        <taxon>Thermoproteota</taxon>
        <taxon>Thermoprotei</taxon>
        <taxon>Thermoproteales</taxon>
        <taxon>Thermoproteaceae</taxon>
        <taxon>Pyrobaculum</taxon>
    </lineage>
</organism>
<dbReference type="PRINTS" id="PR00080">
    <property type="entry name" value="SDRFAMILY"/>
</dbReference>
<dbReference type="SUPFAM" id="SSF51735">
    <property type="entry name" value="NAD(P)-binding Rossmann-fold domains"/>
    <property type="match status" value="1"/>
</dbReference>
<dbReference type="PANTHER" id="PTHR42879">
    <property type="entry name" value="3-OXOACYL-(ACYL-CARRIER-PROTEIN) REDUCTASE"/>
    <property type="match status" value="1"/>
</dbReference>
<dbReference type="Proteomes" id="UP000001431">
    <property type="component" value="Chromosome"/>
</dbReference>
<sequence length="243" mass="25817">MPTAVVTGGSTGIGAATVKALAKAGYNVAFTYLRNRDKAEEVTREAASHGVRVIHRAADATSWEEMAQFAEEVKRQFGRVDALVANAGGLPERRTLDESALDYWRRVVDLNLTSAYIATKLFTPLMEKGVVIYVSSVAAYTGGGRGAFAYAAAKAGLLGLTRALAKELGPRGIRVVAVLPGLIDTPFHQKAGTGDIHAWAANAVYLRRVGTPEEVAEVIAFLASEKASYINGAFIDVNGGWYG</sequence>
<dbReference type="STRING" id="410359.Pcal_0186"/>
<dbReference type="PROSITE" id="PS00061">
    <property type="entry name" value="ADH_SHORT"/>
    <property type="match status" value="1"/>
</dbReference>